<keyword evidence="5" id="KW-0430">Lectin</keyword>
<dbReference type="Proteomes" id="UP000199236">
    <property type="component" value="Unassembled WGS sequence"/>
</dbReference>
<dbReference type="EMBL" id="FOVR01000013">
    <property type="protein sequence ID" value="SFO79923.1"/>
    <property type="molecule type" value="Genomic_DNA"/>
</dbReference>
<keyword evidence="8" id="KW-0812">Transmembrane</keyword>
<reference evidence="9 10" key="1">
    <citation type="submission" date="2016-10" db="EMBL/GenBank/DDBJ databases">
        <authorList>
            <person name="de Groot N.N."/>
        </authorList>
    </citation>
    <scope>NUCLEOTIDE SEQUENCE [LARGE SCALE GENOMIC DNA]</scope>
    <source>
        <strain evidence="9 10">CGMCC 1.9157</strain>
    </source>
</reference>
<dbReference type="GO" id="GO:0030246">
    <property type="term" value="F:carbohydrate binding"/>
    <property type="evidence" value="ECO:0007669"/>
    <property type="project" value="UniProtKB-KW"/>
</dbReference>
<dbReference type="InterPro" id="IPR012413">
    <property type="entry name" value="BA14K"/>
</dbReference>
<evidence type="ECO:0000256" key="8">
    <source>
        <dbReference type="SAM" id="Phobius"/>
    </source>
</evidence>
<evidence type="ECO:0000256" key="4">
    <source>
        <dbReference type="ARBA" id="ARBA00022475"/>
    </source>
</evidence>
<dbReference type="GO" id="GO:0016020">
    <property type="term" value="C:membrane"/>
    <property type="evidence" value="ECO:0007669"/>
    <property type="project" value="UniProtKB-SubCell"/>
</dbReference>
<protein>
    <recommendedName>
        <fullName evidence="3">Lectin-like protein BA14k</fullName>
    </recommendedName>
</protein>
<name>A0A1I5K596_9HYPH</name>
<evidence type="ECO:0000256" key="5">
    <source>
        <dbReference type="ARBA" id="ARBA00022734"/>
    </source>
</evidence>
<keyword evidence="8" id="KW-1133">Transmembrane helix</keyword>
<dbReference type="AlphaFoldDB" id="A0A1I5K596"/>
<evidence type="ECO:0000256" key="2">
    <source>
        <dbReference type="ARBA" id="ARBA00010270"/>
    </source>
</evidence>
<evidence type="ECO:0000256" key="7">
    <source>
        <dbReference type="SAM" id="MobiDB-lite"/>
    </source>
</evidence>
<comment type="function">
    <text evidence="6">Has immunoglobulin-binding and hemagglutination properties, and can bind to mannose. Essential for virulence. May be involved in LPS biosynthesis or polysaccharide transport.</text>
</comment>
<comment type="similarity">
    <text evidence="2">Belongs to the BA14k family.</text>
</comment>
<dbReference type="STRING" id="655353.SAMN04488056_11325"/>
<feature type="transmembrane region" description="Helical" evidence="8">
    <location>
        <begin position="7"/>
        <end position="25"/>
    </location>
</feature>
<proteinExistence type="inferred from homology"/>
<evidence type="ECO:0000256" key="3">
    <source>
        <dbReference type="ARBA" id="ARBA00020552"/>
    </source>
</evidence>
<keyword evidence="10" id="KW-1185">Reference proteome</keyword>
<dbReference type="Pfam" id="PF07886">
    <property type="entry name" value="BA14K"/>
    <property type="match status" value="1"/>
</dbReference>
<sequence>MIKRKIYIYLLVAAIMPALAMTLSIPKAHAKDGRNGAFAAGLAVGAIGGAAIVSSSRNAPPRRYYRPGPPPPRYYRPAPPRYYRPAPRRYYRPPPPPRYYGRPAPWTSAWYAYCHSKYRSFDSRTGYYTTYSGYKRFCR</sequence>
<accession>A0A1I5K596</accession>
<feature type="region of interest" description="Disordered" evidence="7">
    <location>
        <begin position="57"/>
        <end position="81"/>
    </location>
</feature>
<keyword evidence="4" id="KW-1003">Cell membrane</keyword>
<evidence type="ECO:0000313" key="9">
    <source>
        <dbReference type="EMBL" id="SFO79923.1"/>
    </source>
</evidence>
<evidence type="ECO:0000256" key="1">
    <source>
        <dbReference type="ARBA" id="ARBA00004167"/>
    </source>
</evidence>
<feature type="compositionally biased region" description="Pro residues" evidence="7">
    <location>
        <begin position="67"/>
        <end position="81"/>
    </location>
</feature>
<dbReference type="RefSeq" id="WP_244544776.1">
    <property type="nucleotide sequence ID" value="NZ_FOVR01000013.1"/>
</dbReference>
<gene>
    <name evidence="9" type="ORF">SAMN04488056_11325</name>
</gene>
<feature type="transmembrane region" description="Helical" evidence="8">
    <location>
        <begin position="37"/>
        <end position="56"/>
    </location>
</feature>
<comment type="subcellular location">
    <subcellularLocation>
        <location evidence="1">Membrane</location>
        <topology evidence="1">Single-pass membrane protein</topology>
    </subcellularLocation>
</comment>
<keyword evidence="8" id="KW-0472">Membrane</keyword>
<evidence type="ECO:0000313" key="10">
    <source>
        <dbReference type="Proteomes" id="UP000199236"/>
    </source>
</evidence>
<evidence type="ECO:0000256" key="6">
    <source>
        <dbReference type="ARBA" id="ARBA00025321"/>
    </source>
</evidence>
<organism evidence="9 10">
    <name type="scientific">Cohaesibacter marisflavi</name>
    <dbReference type="NCBI Taxonomy" id="655353"/>
    <lineage>
        <taxon>Bacteria</taxon>
        <taxon>Pseudomonadati</taxon>
        <taxon>Pseudomonadota</taxon>
        <taxon>Alphaproteobacteria</taxon>
        <taxon>Hyphomicrobiales</taxon>
        <taxon>Cohaesibacteraceae</taxon>
    </lineage>
</organism>